<name>A0A1W6JZH3_9CREN</name>
<gene>
    <name evidence="2" type="ORF">B6F84_05775</name>
</gene>
<sequence>MFNIFIHLLFLKILIVMLGQLAVAMFALAIIGIFIIYSLYSFFYNDAYNSSRELEEEMTLLSVKYHPELLCYNNRYYLYFTVNSSVNVLLENITNVNGTLLFPINKQVKGFYWNLGEIPEEAKTTLLYVYYGGYNNYIVGISNLQQINVDISLSIYYKDNNTLFINAYNEGNIPEYFRYIVITYQYKVNNITKESMNTIYIYSWYLPNQGYYNSITIINATHISATLYYSDILGQGETSATTN</sequence>
<protein>
    <submittedName>
        <fullName evidence="2">Uncharacterized protein</fullName>
    </submittedName>
</protein>
<keyword evidence="1" id="KW-0472">Membrane</keyword>
<keyword evidence="1" id="KW-0812">Transmembrane</keyword>
<reference evidence="2 3" key="1">
    <citation type="submission" date="2017-03" db="EMBL/GenBank/DDBJ databases">
        <title>Sulfur activation and transportation mechanism of thermophilic Archaea Acidianus manzaensis YN-25.</title>
        <authorList>
            <person name="Ma Y."/>
            <person name="Yang Y."/>
            <person name="Xia J."/>
        </authorList>
    </citation>
    <scope>NUCLEOTIDE SEQUENCE [LARGE SCALE GENOMIC DNA]</scope>
    <source>
        <strain evidence="2 3">YN-25</strain>
    </source>
</reference>
<organism evidence="2 3">
    <name type="scientific">Acidianus manzaensis</name>
    <dbReference type="NCBI Taxonomy" id="282676"/>
    <lineage>
        <taxon>Archaea</taxon>
        <taxon>Thermoproteota</taxon>
        <taxon>Thermoprotei</taxon>
        <taxon>Sulfolobales</taxon>
        <taxon>Sulfolobaceae</taxon>
        <taxon>Acidianus</taxon>
    </lineage>
</organism>
<feature type="transmembrane region" description="Helical" evidence="1">
    <location>
        <begin position="9"/>
        <end position="40"/>
    </location>
</feature>
<keyword evidence="3" id="KW-1185">Reference proteome</keyword>
<evidence type="ECO:0000313" key="3">
    <source>
        <dbReference type="Proteomes" id="UP000193404"/>
    </source>
</evidence>
<accession>A0A1W6JZH3</accession>
<dbReference type="KEGG" id="aman:B6F84_05775"/>
<proteinExistence type="predicted"/>
<dbReference type="AlphaFoldDB" id="A0A1W6JZH3"/>
<dbReference type="Proteomes" id="UP000193404">
    <property type="component" value="Chromosome"/>
</dbReference>
<dbReference type="EMBL" id="CP020477">
    <property type="protein sequence ID" value="ARM75594.1"/>
    <property type="molecule type" value="Genomic_DNA"/>
</dbReference>
<evidence type="ECO:0000313" key="2">
    <source>
        <dbReference type="EMBL" id="ARM75594.1"/>
    </source>
</evidence>
<evidence type="ECO:0000256" key="1">
    <source>
        <dbReference type="SAM" id="Phobius"/>
    </source>
</evidence>
<keyword evidence="1" id="KW-1133">Transmembrane helix</keyword>
<dbReference type="STRING" id="282676.B6F84_05775"/>